<comment type="caution">
    <text evidence="1">The sequence shown here is derived from an EMBL/GenBank/DDBJ whole genome shotgun (WGS) entry which is preliminary data.</text>
</comment>
<dbReference type="OrthoDB" id="8519068at2759"/>
<dbReference type="InterPro" id="IPR027985">
    <property type="entry name" value="Rab15_effector"/>
</dbReference>
<organism evidence="1 2">
    <name type="scientific">Zosterops borbonicus</name>
    <dbReference type="NCBI Taxonomy" id="364589"/>
    <lineage>
        <taxon>Eukaryota</taxon>
        <taxon>Metazoa</taxon>
        <taxon>Chordata</taxon>
        <taxon>Craniata</taxon>
        <taxon>Vertebrata</taxon>
        <taxon>Euteleostomi</taxon>
        <taxon>Archelosauria</taxon>
        <taxon>Archosauria</taxon>
        <taxon>Dinosauria</taxon>
        <taxon>Saurischia</taxon>
        <taxon>Theropoda</taxon>
        <taxon>Coelurosauria</taxon>
        <taxon>Aves</taxon>
        <taxon>Neognathae</taxon>
        <taxon>Neoaves</taxon>
        <taxon>Telluraves</taxon>
        <taxon>Australaves</taxon>
        <taxon>Passeriformes</taxon>
        <taxon>Sylvioidea</taxon>
        <taxon>Zosteropidae</taxon>
        <taxon>Zosterops</taxon>
    </lineage>
</organism>
<dbReference type="AlphaFoldDB" id="A0A8K1G1B8"/>
<dbReference type="PANTHER" id="PTHR36682:SF1">
    <property type="entry name" value="RAB15 EFFECTOR PROTEIN"/>
    <property type="match status" value="1"/>
</dbReference>
<evidence type="ECO:0000313" key="2">
    <source>
        <dbReference type="Proteomes" id="UP000796761"/>
    </source>
</evidence>
<dbReference type="GO" id="GO:0033572">
    <property type="term" value="P:transferrin transport"/>
    <property type="evidence" value="ECO:0007669"/>
    <property type="project" value="TreeGrafter"/>
</dbReference>
<dbReference type="PANTHER" id="PTHR36682">
    <property type="entry name" value="RAB15 EFFECTOR PROTEIN"/>
    <property type="match status" value="1"/>
</dbReference>
<proteinExistence type="predicted"/>
<dbReference type="GO" id="GO:0010008">
    <property type="term" value="C:endosome membrane"/>
    <property type="evidence" value="ECO:0007669"/>
    <property type="project" value="TreeGrafter"/>
</dbReference>
<sequence>MGQKVSQEDNQENKADTLVICEVFSQGVLHASQRLQDYLSFVDPQSKFQPATNTLSEIFLVNFIGFCVGKGVEEQIMTSQMTKQQSSLLGVDWVWTLCGSVRQIKLQMALQALQLAELLHGKGSAEDGAGTLRWPTRVSRA</sequence>
<dbReference type="EMBL" id="SWJQ01000973">
    <property type="protein sequence ID" value="TRZ09945.1"/>
    <property type="molecule type" value="Genomic_DNA"/>
</dbReference>
<dbReference type="GO" id="GO:0055037">
    <property type="term" value="C:recycling endosome"/>
    <property type="evidence" value="ECO:0007669"/>
    <property type="project" value="TreeGrafter"/>
</dbReference>
<name>A0A8K1G1B8_9PASS</name>
<evidence type="ECO:0000313" key="1">
    <source>
        <dbReference type="EMBL" id="TRZ09945.1"/>
    </source>
</evidence>
<protein>
    <submittedName>
        <fullName evidence="1">Uncharacterized protein</fullName>
    </submittedName>
</protein>
<accession>A0A8K1G1B8</accession>
<dbReference type="GO" id="GO:0001881">
    <property type="term" value="P:receptor recycling"/>
    <property type="evidence" value="ECO:0007669"/>
    <property type="project" value="InterPro"/>
</dbReference>
<gene>
    <name evidence="1" type="ORF">HGM15179_017155</name>
</gene>
<dbReference type="Proteomes" id="UP000796761">
    <property type="component" value="Unassembled WGS sequence"/>
</dbReference>
<dbReference type="Pfam" id="PF15208">
    <property type="entry name" value="Rab15_effector"/>
    <property type="match status" value="1"/>
</dbReference>
<keyword evidence="2" id="KW-1185">Reference proteome</keyword>
<reference evidence="1" key="1">
    <citation type="submission" date="2019-04" db="EMBL/GenBank/DDBJ databases">
        <title>Genome assembly of Zosterops borbonicus 15179.</title>
        <authorList>
            <person name="Leroy T."/>
            <person name="Anselmetti Y."/>
            <person name="Tilak M.-K."/>
            <person name="Nabholz B."/>
        </authorList>
    </citation>
    <scope>NUCLEOTIDE SEQUENCE</scope>
    <source>
        <strain evidence="1">HGM_15179</strain>
        <tissue evidence="1">Muscle</tissue>
    </source>
</reference>